<accession>A0A1D2MF50</accession>
<organism evidence="2 3">
    <name type="scientific">Orchesella cincta</name>
    <name type="common">Springtail</name>
    <name type="synonym">Podura cincta</name>
    <dbReference type="NCBI Taxonomy" id="48709"/>
    <lineage>
        <taxon>Eukaryota</taxon>
        <taxon>Metazoa</taxon>
        <taxon>Ecdysozoa</taxon>
        <taxon>Arthropoda</taxon>
        <taxon>Hexapoda</taxon>
        <taxon>Collembola</taxon>
        <taxon>Entomobryomorpha</taxon>
        <taxon>Entomobryoidea</taxon>
        <taxon>Orchesellidae</taxon>
        <taxon>Orchesellinae</taxon>
        <taxon>Orchesella</taxon>
    </lineage>
</organism>
<feature type="compositionally biased region" description="Basic and acidic residues" evidence="1">
    <location>
        <begin position="79"/>
        <end position="91"/>
    </location>
</feature>
<gene>
    <name evidence="2" type="ORF">Ocin01_15151</name>
</gene>
<evidence type="ECO:0000256" key="1">
    <source>
        <dbReference type="SAM" id="MobiDB-lite"/>
    </source>
</evidence>
<sequence>DMLESDFILAKELLNFMRMTLSEAVQLIIAELKTKVGEKFSEIATLQSDFEAKKKDIKYKMSESQNRLTSLFSQLQQRLNEEKQQREERRNNPSAYDGIRRQG</sequence>
<evidence type="ECO:0000313" key="2">
    <source>
        <dbReference type="EMBL" id="ODM91532.1"/>
    </source>
</evidence>
<protein>
    <submittedName>
        <fullName evidence="2">Uncharacterized protein</fullName>
    </submittedName>
</protein>
<keyword evidence="3" id="KW-1185">Reference proteome</keyword>
<comment type="caution">
    <text evidence="2">The sequence shown here is derived from an EMBL/GenBank/DDBJ whole genome shotgun (WGS) entry which is preliminary data.</text>
</comment>
<dbReference type="AlphaFoldDB" id="A0A1D2MF50"/>
<evidence type="ECO:0000313" key="3">
    <source>
        <dbReference type="Proteomes" id="UP000094527"/>
    </source>
</evidence>
<dbReference type="Proteomes" id="UP000094527">
    <property type="component" value="Unassembled WGS sequence"/>
</dbReference>
<feature type="non-terminal residue" evidence="2">
    <location>
        <position position="1"/>
    </location>
</feature>
<proteinExistence type="predicted"/>
<reference evidence="2 3" key="1">
    <citation type="journal article" date="2016" name="Genome Biol. Evol.">
        <title>Gene Family Evolution Reflects Adaptation to Soil Environmental Stressors in the Genome of the Collembolan Orchesella cincta.</title>
        <authorList>
            <person name="Faddeeva-Vakhrusheva A."/>
            <person name="Derks M.F."/>
            <person name="Anvar S.Y."/>
            <person name="Agamennone V."/>
            <person name="Suring W."/>
            <person name="Smit S."/>
            <person name="van Straalen N.M."/>
            <person name="Roelofs D."/>
        </authorList>
    </citation>
    <scope>NUCLEOTIDE SEQUENCE [LARGE SCALE GENOMIC DNA]</scope>
    <source>
        <tissue evidence="2">Mixed pool</tissue>
    </source>
</reference>
<dbReference type="EMBL" id="LJIJ01001519">
    <property type="protein sequence ID" value="ODM91532.1"/>
    <property type="molecule type" value="Genomic_DNA"/>
</dbReference>
<name>A0A1D2MF50_ORCCI</name>
<feature type="region of interest" description="Disordered" evidence="1">
    <location>
        <begin position="79"/>
        <end position="103"/>
    </location>
</feature>